<feature type="region of interest" description="Disordered" evidence="1">
    <location>
        <begin position="115"/>
        <end position="137"/>
    </location>
</feature>
<protein>
    <submittedName>
        <fullName evidence="2">Uncharacterized protein</fullName>
    </submittedName>
</protein>
<evidence type="ECO:0000256" key="1">
    <source>
        <dbReference type="SAM" id="MobiDB-lite"/>
    </source>
</evidence>
<organism evidence="2 3">
    <name type="scientific">Onchocerca volvulus</name>
    <dbReference type="NCBI Taxonomy" id="6282"/>
    <lineage>
        <taxon>Eukaryota</taxon>
        <taxon>Metazoa</taxon>
        <taxon>Ecdysozoa</taxon>
        <taxon>Nematoda</taxon>
        <taxon>Chromadorea</taxon>
        <taxon>Rhabditida</taxon>
        <taxon>Spirurina</taxon>
        <taxon>Spiruromorpha</taxon>
        <taxon>Filarioidea</taxon>
        <taxon>Onchocercidae</taxon>
        <taxon>Onchocerca</taxon>
    </lineage>
</organism>
<reference evidence="2" key="2">
    <citation type="submission" date="2022-06" db="UniProtKB">
        <authorList>
            <consortium name="EnsemblMetazoa"/>
        </authorList>
    </citation>
    <scope>IDENTIFICATION</scope>
</reference>
<dbReference type="AlphaFoldDB" id="A0A8R1U0W5"/>
<evidence type="ECO:0000313" key="3">
    <source>
        <dbReference type="Proteomes" id="UP000024404"/>
    </source>
</evidence>
<accession>A0A8R1U0W5</accession>
<dbReference type="EnsemblMetazoa" id="OVOC917.1">
    <property type="protein sequence ID" value="OVOC917.1"/>
    <property type="gene ID" value="WBGene00237726"/>
</dbReference>
<sequence>MVHSTGHASLNVLVAVYSVCYPSAVKLFNLQKGYLAKNEKGPLTIKAIETYIDCLESFSTQLVQSQRTSVQAHLVPEFETSRFTSDLSSHTTNTTASIIAETLNTSDSIRTSGENVNTVSHEIDSRTSSVPGSAVDENDSQILSVDKPEKLLQVCCIPFPDHFLDEDSLLENLPKFEHCNGSDLPCELTRNLNWLQSESPSAKPDFEICSSDGYISRQKKQILQAKNHRSISISTHGINEGKSGESKCTSNLPPISTYHQPNDSNWRKFSQNAPLSKSHPARAFSTSDNFVRIRERNNYDKKLSYLLQSSRKIQSQMNRSDIRCHSIGCLKGMVFKIRYGPFVNNICLMFPALISYDKNGLNYHNGNAKNSFNLVISNNKRNYGTTAPDCLLHRSVKRNNPNRSRNSPPVHLALKSHREFVDVDSTEVEAIGNETKEERLDQSYGSQQTAENTRKTAQGVEQLTGLFCEHVAVCEGGYFYLFLFEYLMR</sequence>
<proteinExistence type="predicted"/>
<feature type="region of interest" description="Disordered" evidence="1">
    <location>
        <begin position="235"/>
        <end position="254"/>
    </location>
</feature>
<dbReference type="Proteomes" id="UP000024404">
    <property type="component" value="Unassembled WGS sequence"/>
</dbReference>
<dbReference type="EMBL" id="CMVM020000023">
    <property type="status" value="NOT_ANNOTATED_CDS"/>
    <property type="molecule type" value="Genomic_DNA"/>
</dbReference>
<evidence type="ECO:0000313" key="2">
    <source>
        <dbReference type="EnsemblMetazoa" id="OVOC917.1"/>
    </source>
</evidence>
<reference evidence="3" key="1">
    <citation type="submission" date="2013-10" db="EMBL/GenBank/DDBJ databases">
        <title>Genome sequencing of Onchocerca volvulus.</title>
        <authorList>
            <person name="Cotton J."/>
            <person name="Tsai J."/>
            <person name="Stanley E."/>
            <person name="Tracey A."/>
            <person name="Holroyd N."/>
            <person name="Lustigman S."/>
            <person name="Berriman M."/>
        </authorList>
    </citation>
    <scope>NUCLEOTIDE SEQUENCE</scope>
</reference>
<feature type="compositionally biased region" description="Polar residues" evidence="1">
    <location>
        <begin position="115"/>
        <end position="131"/>
    </location>
</feature>
<dbReference type="OMA" id="HDVNTEN"/>
<name>A0A8R1U0W5_ONCVO</name>
<keyword evidence="3" id="KW-1185">Reference proteome</keyword>